<evidence type="ECO:0000313" key="2">
    <source>
        <dbReference type="Proteomes" id="UP000027946"/>
    </source>
</evidence>
<dbReference type="OrthoDB" id="2942610at2"/>
<dbReference type="eggNOG" id="ENOG5033DU8">
    <property type="taxonomic scope" value="Bacteria"/>
</dbReference>
<keyword evidence="2" id="KW-1185">Reference proteome</keyword>
<gene>
    <name evidence="1" type="ORF">CLIT_10c04220</name>
</gene>
<evidence type="ECO:0000313" key="1">
    <source>
        <dbReference type="EMBL" id="KDR95695.1"/>
    </source>
</evidence>
<organism evidence="1 2">
    <name type="scientific">Peptoclostridium litorale DSM 5388</name>
    <dbReference type="NCBI Taxonomy" id="1121324"/>
    <lineage>
        <taxon>Bacteria</taxon>
        <taxon>Bacillati</taxon>
        <taxon>Bacillota</taxon>
        <taxon>Clostridia</taxon>
        <taxon>Peptostreptococcales</taxon>
        <taxon>Peptoclostridiaceae</taxon>
        <taxon>Peptoclostridium</taxon>
    </lineage>
</organism>
<dbReference type="Proteomes" id="UP000027946">
    <property type="component" value="Unassembled WGS sequence"/>
</dbReference>
<protein>
    <submittedName>
        <fullName evidence="1">Uncharacterized protein</fullName>
    </submittedName>
</protein>
<name>A0A069RHT1_PEPLI</name>
<reference evidence="1 2" key="1">
    <citation type="submission" date="2014-03" db="EMBL/GenBank/DDBJ databases">
        <title>Genome sequence of Clostridium litorale W6, DSM 5388.</title>
        <authorList>
            <person name="Poehlein A."/>
            <person name="Jagirdar A."/>
            <person name="Khonsari B."/>
            <person name="Chibani C.M."/>
            <person name="Gutierrez Gutierrez D.A."/>
            <person name="Davydova E."/>
            <person name="Alghaithi H.S."/>
            <person name="Nair K.P."/>
            <person name="Dhamotharan K."/>
            <person name="Chandran L."/>
            <person name="G W."/>
            <person name="Daniel R."/>
        </authorList>
    </citation>
    <scope>NUCLEOTIDE SEQUENCE [LARGE SCALE GENOMIC DNA]</scope>
    <source>
        <strain evidence="1 2">W6</strain>
    </source>
</reference>
<sequence length="74" mass="8576">MEDINLNPAPIQRNEFDVAVELTMYVARATRLGKQKDIQDVFLSFYSLAKVLDETDPKKLMKYIPEDLRETIEG</sequence>
<dbReference type="RefSeq" id="WP_038264155.1">
    <property type="nucleotide sequence ID" value="NZ_FSRH01000006.1"/>
</dbReference>
<dbReference type="AlphaFoldDB" id="A0A069RHT1"/>
<dbReference type="STRING" id="1121324.CLIT_10c04220"/>
<dbReference type="EMBL" id="JJMM01000010">
    <property type="protein sequence ID" value="KDR95695.1"/>
    <property type="molecule type" value="Genomic_DNA"/>
</dbReference>
<comment type="caution">
    <text evidence="1">The sequence shown here is derived from an EMBL/GenBank/DDBJ whole genome shotgun (WGS) entry which is preliminary data.</text>
</comment>
<proteinExistence type="predicted"/>
<accession>A0A069RHT1</accession>